<dbReference type="AlphaFoldDB" id="A0A397SJG3"/>
<keyword evidence="2" id="KW-1185">Reference proteome</keyword>
<comment type="caution">
    <text evidence="1">The sequence shown here is derived from an EMBL/GenBank/DDBJ whole genome shotgun (WGS) entry which is preliminary data.</text>
</comment>
<sequence length="83" mass="9811">MASNYNNENTDTWVQWIEEGIAKGYINYHNYYEFKNMKRIGFGSIGKVYRVTWENSDTVVALKSFEIDNNITKEIVNEVYKNT</sequence>
<organism evidence="1 2">
    <name type="scientific">Glomus cerebriforme</name>
    <dbReference type="NCBI Taxonomy" id="658196"/>
    <lineage>
        <taxon>Eukaryota</taxon>
        <taxon>Fungi</taxon>
        <taxon>Fungi incertae sedis</taxon>
        <taxon>Mucoromycota</taxon>
        <taxon>Glomeromycotina</taxon>
        <taxon>Glomeromycetes</taxon>
        <taxon>Glomerales</taxon>
        <taxon>Glomeraceae</taxon>
        <taxon>Glomus</taxon>
    </lineage>
</organism>
<evidence type="ECO:0000313" key="2">
    <source>
        <dbReference type="Proteomes" id="UP000265703"/>
    </source>
</evidence>
<proteinExistence type="predicted"/>
<dbReference type="Proteomes" id="UP000265703">
    <property type="component" value="Unassembled WGS sequence"/>
</dbReference>
<evidence type="ECO:0000313" key="1">
    <source>
        <dbReference type="EMBL" id="RIA82664.1"/>
    </source>
</evidence>
<reference evidence="1" key="1">
    <citation type="submission" date="2018-06" db="EMBL/GenBank/DDBJ databases">
        <title>Comparative genomics reveals the genomic features of Rhizophagus irregularis, R. cerebriforme, R. diaphanum and Gigaspora rosea, and their symbiotic lifestyle signature.</title>
        <authorList>
            <person name="Morin E."/>
            <person name="San Clemente H."/>
            <person name="Chen E.C.H."/>
            <person name="De La Providencia I."/>
            <person name="Hainaut M."/>
            <person name="Kuo A."/>
            <person name="Kohler A."/>
            <person name="Murat C."/>
            <person name="Tang N."/>
            <person name="Roy S."/>
            <person name="Loubradou J."/>
            <person name="Henrissat B."/>
            <person name="Grigoriev I.V."/>
            <person name="Corradi N."/>
            <person name="Roux C."/>
            <person name="Martin F.M."/>
        </authorList>
    </citation>
    <scope>NUCLEOTIDE SEQUENCE [LARGE SCALE GENOMIC DNA]</scope>
    <source>
        <strain evidence="1">DAOM 227022</strain>
    </source>
</reference>
<accession>A0A397SJG3</accession>
<dbReference type="InterPro" id="IPR011009">
    <property type="entry name" value="Kinase-like_dom_sf"/>
</dbReference>
<evidence type="ECO:0008006" key="3">
    <source>
        <dbReference type="Google" id="ProtNLM"/>
    </source>
</evidence>
<dbReference type="OrthoDB" id="2427446at2759"/>
<gene>
    <name evidence="1" type="ORF">C1645_496855</name>
</gene>
<dbReference type="Gene3D" id="3.30.200.20">
    <property type="entry name" value="Phosphorylase Kinase, domain 1"/>
    <property type="match status" value="1"/>
</dbReference>
<name>A0A397SJG3_9GLOM</name>
<dbReference type="SUPFAM" id="SSF56112">
    <property type="entry name" value="Protein kinase-like (PK-like)"/>
    <property type="match status" value="1"/>
</dbReference>
<protein>
    <recommendedName>
        <fullName evidence="3">Protein kinase domain-containing protein</fullName>
    </recommendedName>
</protein>
<dbReference type="EMBL" id="QKYT01000643">
    <property type="protein sequence ID" value="RIA82664.1"/>
    <property type="molecule type" value="Genomic_DNA"/>
</dbReference>